<dbReference type="CDD" id="cd19071">
    <property type="entry name" value="AKR_AKR1-5-like"/>
    <property type="match status" value="1"/>
</dbReference>
<dbReference type="OrthoDB" id="9804790at2"/>
<proteinExistence type="inferred from homology"/>
<evidence type="ECO:0000256" key="4">
    <source>
        <dbReference type="PIRSR" id="PIRSR000097-1"/>
    </source>
</evidence>
<evidence type="ECO:0000313" key="11">
    <source>
        <dbReference type="Proteomes" id="UP000220611"/>
    </source>
</evidence>
<evidence type="ECO:0000256" key="6">
    <source>
        <dbReference type="PIRSR" id="PIRSR000097-3"/>
    </source>
</evidence>
<dbReference type="HOGENOM" id="CLU_023205_0_1_9"/>
<reference evidence="8 10" key="2">
    <citation type="submission" date="2007-08" db="EMBL/GenBank/DDBJ databases">
        <authorList>
            <person name="Fulton L."/>
            <person name="Clifton S."/>
            <person name="Fulton B."/>
            <person name="Xu J."/>
            <person name="Minx P."/>
            <person name="Pepin K.H."/>
            <person name="Johnson M."/>
            <person name="Thiruvilangam P."/>
            <person name="Bhonagiri V."/>
            <person name="Nash W.E."/>
            <person name="Wang C."/>
            <person name="Mardis E.R."/>
            <person name="Wilson R.K."/>
        </authorList>
    </citation>
    <scope>NUCLEOTIDE SEQUENCE [LARGE SCALE GENOMIC DNA]</scope>
    <source>
        <strain evidence="8 10">DSM 753</strain>
    </source>
</reference>
<dbReference type="InterPro" id="IPR023210">
    <property type="entry name" value="NADP_OxRdtase_dom"/>
</dbReference>
<dbReference type="AlphaFoldDB" id="A7VU76"/>
<dbReference type="Gene3D" id="3.20.20.100">
    <property type="entry name" value="NADP-dependent oxidoreductase domain"/>
    <property type="match status" value="1"/>
</dbReference>
<dbReference type="InterPro" id="IPR036812">
    <property type="entry name" value="NAD(P)_OxRdtase_dom_sf"/>
</dbReference>
<evidence type="ECO:0000256" key="2">
    <source>
        <dbReference type="ARBA" id="ARBA00022857"/>
    </source>
</evidence>
<dbReference type="Pfam" id="PF00248">
    <property type="entry name" value="Aldo_ket_red"/>
    <property type="match status" value="1"/>
</dbReference>
<reference evidence="9 11" key="3">
    <citation type="submission" date="2017-07" db="EMBL/GenBank/DDBJ databases">
        <title>Prevalence of linear plasmids in Cutibacterium (Propionibacterium) acnes isolates obtained from prostatic tissue.</title>
        <authorList>
            <person name="Davidsson S."/>
            <person name="Carlsson J."/>
            <person name="Molling P."/>
            <person name="Andren O."/>
            <person name="Andersson S.-O."/>
            <person name="Brzuszkiewicz E."/>
            <person name="Poehlein A."/>
            <person name="Al-Zeer M."/>
            <person name="Brinkmann V."/>
            <person name="Scavenius C."/>
            <person name="Nazipi S."/>
            <person name="Soderquist B."/>
            <person name="Bruggemann H."/>
        </authorList>
    </citation>
    <scope>NUCLEOTIDE SEQUENCE [LARGE SCALE GENOMIC DNA]</scope>
    <source>
        <strain evidence="9 11">DSM 753</strain>
    </source>
</reference>
<feature type="binding site" evidence="5">
    <location>
        <position position="111"/>
    </location>
    <ligand>
        <name>substrate</name>
    </ligand>
</feature>
<dbReference type="PIRSF" id="PIRSF000097">
    <property type="entry name" value="AKR"/>
    <property type="match status" value="1"/>
</dbReference>
<dbReference type="InterPro" id="IPR020471">
    <property type="entry name" value="AKR"/>
</dbReference>
<evidence type="ECO:0000313" key="8">
    <source>
        <dbReference type="EMBL" id="EDO60526.1"/>
    </source>
</evidence>
<name>A7VU76_9FIRM</name>
<dbReference type="PROSITE" id="PS00063">
    <property type="entry name" value="ALDOKETO_REDUCTASE_3"/>
    <property type="match status" value="1"/>
</dbReference>
<comment type="similarity">
    <text evidence="1">Belongs to the aldo/keto reductase family.</text>
</comment>
<evidence type="ECO:0000313" key="10">
    <source>
        <dbReference type="Proteomes" id="UP000003490"/>
    </source>
</evidence>
<gene>
    <name evidence="9" type="ORF">CH238_10260</name>
    <name evidence="8" type="ORF">CLOLEP_02122</name>
</gene>
<evidence type="ECO:0000313" key="9">
    <source>
        <dbReference type="EMBL" id="PEQ24252.1"/>
    </source>
</evidence>
<protein>
    <submittedName>
        <fullName evidence="8 9">Aldo/keto reductase</fullName>
    </submittedName>
</protein>
<evidence type="ECO:0000256" key="5">
    <source>
        <dbReference type="PIRSR" id="PIRSR000097-2"/>
    </source>
</evidence>
<dbReference type="GO" id="GO:0016616">
    <property type="term" value="F:oxidoreductase activity, acting on the CH-OH group of donors, NAD or NADP as acceptor"/>
    <property type="evidence" value="ECO:0007669"/>
    <property type="project" value="UniProtKB-ARBA"/>
</dbReference>
<keyword evidence="3" id="KW-0560">Oxidoreductase</keyword>
<dbReference type="PRINTS" id="PR00069">
    <property type="entry name" value="ALDKETRDTASE"/>
</dbReference>
<keyword evidence="2" id="KW-0521">NADP</keyword>
<evidence type="ECO:0000256" key="1">
    <source>
        <dbReference type="ARBA" id="ARBA00007905"/>
    </source>
</evidence>
<dbReference type="SUPFAM" id="SSF51430">
    <property type="entry name" value="NAD(P)-linked oxidoreductase"/>
    <property type="match status" value="1"/>
</dbReference>
<sequence>MKNQPSVVLNNGVEMPLLGLGLFRITNENGGFSQCIHDALEEGYRFFDTAEYYENEKDLGEALASSGLHREEYFVTTKLTNDNIKLHDTRNAFFRQLERLKMDYIDLYLIHWPVKGYEQAWVEMEKLYEEKRIRAIGISNGEEGHLNRLWECSGIVPAVDQVEMHPYKAQLKLRKICAERGIVAEAYGPFMQGELLSDSLIGEIARKYHKSPAQIILRWFFQQKIPVIPKTVTRERMMQNRNAMDFVLEEVDMEILHSLNKEQGSFPSPYEVI</sequence>
<dbReference type="PANTHER" id="PTHR43827">
    <property type="entry name" value="2,5-DIKETO-D-GLUCONIC ACID REDUCTASE"/>
    <property type="match status" value="1"/>
</dbReference>
<dbReference type="Proteomes" id="UP000003490">
    <property type="component" value="Unassembled WGS sequence"/>
</dbReference>
<keyword evidence="11" id="KW-1185">Reference proteome</keyword>
<dbReference type="EMBL" id="ABCB02000019">
    <property type="protein sequence ID" value="EDO60526.1"/>
    <property type="molecule type" value="Genomic_DNA"/>
</dbReference>
<dbReference type="EMBL" id="NOXF01000007">
    <property type="protein sequence ID" value="PEQ24252.1"/>
    <property type="molecule type" value="Genomic_DNA"/>
</dbReference>
<feature type="domain" description="NADP-dependent oxidoreductase" evidence="7">
    <location>
        <begin position="34"/>
        <end position="260"/>
    </location>
</feature>
<comment type="caution">
    <text evidence="8">The sequence shown here is derived from an EMBL/GenBank/DDBJ whole genome shotgun (WGS) entry which is preliminary data.</text>
</comment>
<accession>A7VU76</accession>
<dbReference type="InterPro" id="IPR018170">
    <property type="entry name" value="Aldo/ket_reductase_CS"/>
</dbReference>
<dbReference type="PANTHER" id="PTHR43827:SF3">
    <property type="entry name" value="NADP-DEPENDENT OXIDOREDUCTASE DOMAIN-CONTAINING PROTEIN"/>
    <property type="match status" value="1"/>
</dbReference>
<feature type="active site" description="Proton donor" evidence="4">
    <location>
        <position position="53"/>
    </location>
</feature>
<evidence type="ECO:0000259" key="7">
    <source>
        <dbReference type="Pfam" id="PF00248"/>
    </source>
</evidence>
<feature type="site" description="Lowers pKa of active site Tyr" evidence="6">
    <location>
        <position position="78"/>
    </location>
</feature>
<evidence type="ECO:0000256" key="3">
    <source>
        <dbReference type="ARBA" id="ARBA00023002"/>
    </source>
</evidence>
<reference evidence="8 10" key="1">
    <citation type="submission" date="2007-08" db="EMBL/GenBank/DDBJ databases">
        <title>Draft genome sequence of Clostridium leptum (DSM 753).</title>
        <authorList>
            <person name="Sudarsanam P."/>
            <person name="Ley R."/>
            <person name="Guruge J."/>
            <person name="Turnbaugh P.J."/>
            <person name="Mahowald M."/>
            <person name="Liep D."/>
            <person name="Gordon J."/>
        </authorList>
    </citation>
    <scope>NUCLEOTIDE SEQUENCE [LARGE SCALE GENOMIC DNA]</scope>
    <source>
        <strain evidence="8 10">DSM 753</strain>
    </source>
</reference>
<dbReference type="Proteomes" id="UP000220611">
    <property type="component" value="Unassembled WGS sequence"/>
</dbReference>
<dbReference type="eggNOG" id="COG0656">
    <property type="taxonomic scope" value="Bacteria"/>
</dbReference>
<dbReference type="FunFam" id="3.20.20.100:FF:000002">
    <property type="entry name" value="2,5-diketo-D-gluconic acid reductase A"/>
    <property type="match status" value="1"/>
</dbReference>
<organism evidence="8 10">
    <name type="scientific">[Clostridium] leptum DSM 753</name>
    <dbReference type="NCBI Taxonomy" id="428125"/>
    <lineage>
        <taxon>Bacteria</taxon>
        <taxon>Bacillati</taxon>
        <taxon>Bacillota</taxon>
        <taxon>Clostridia</taxon>
        <taxon>Eubacteriales</taxon>
        <taxon>Oscillospiraceae</taxon>
        <taxon>Oscillospiraceae incertae sedis</taxon>
    </lineage>
</organism>